<proteinExistence type="predicted"/>
<sequence>MKFIIAAFLLFIVCTVNAVPKCVSGATGDIVQNNPTFTGTSYTTQVPEGRTVARVEVTATVQGLTQCDAAQPGENGNCISMSQSGTAVTIVGSTTCQQIGFKITKLSLFYQTSTTASEATTTTSSPTTQSTQERNSAQQLAGALGTATIIAAAAAVL</sequence>
<name>A0AAW2Z5S3_9EUKA</name>
<dbReference type="AlphaFoldDB" id="A0AAW2Z5S3"/>
<keyword evidence="1" id="KW-0732">Signal</keyword>
<dbReference type="Proteomes" id="UP001431209">
    <property type="component" value="Unassembled WGS sequence"/>
</dbReference>
<evidence type="ECO:0000313" key="3">
    <source>
        <dbReference type="Proteomes" id="UP001431209"/>
    </source>
</evidence>
<gene>
    <name evidence="2" type="ORF">AKO1_004624</name>
</gene>
<feature type="signal peptide" evidence="1">
    <location>
        <begin position="1"/>
        <end position="18"/>
    </location>
</feature>
<dbReference type="EMBL" id="JAOPGA020001010">
    <property type="protein sequence ID" value="KAL0484012.1"/>
    <property type="molecule type" value="Genomic_DNA"/>
</dbReference>
<keyword evidence="3" id="KW-1185">Reference proteome</keyword>
<feature type="chain" id="PRO_5043542636" evidence="1">
    <location>
        <begin position="19"/>
        <end position="157"/>
    </location>
</feature>
<accession>A0AAW2Z5S3</accession>
<protein>
    <submittedName>
        <fullName evidence="2">Rbm5-a</fullName>
    </submittedName>
</protein>
<evidence type="ECO:0000256" key="1">
    <source>
        <dbReference type="SAM" id="SignalP"/>
    </source>
</evidence>
<comment type="caution">
    <text evidence="2">The sequence shown here is derived from an EMBL/GenBank/DDBJ whole genome shotgun (WGS) entry which is preliminary data.</text>
</comment>
<evidence type="ECO:0000313" key="2">
    <source>
        <dbReference type="EMBL" id="KAL0484012.1"/>
    </source>
</evidence>
<organism evidence="2 3">
    <name type="scientific">Acrasis kona</name>
    <dbReference type="NCBI Taxonomy" id="1008807"/>
    <lineage>
        <taxon>Eukaryota</taxon>
        <taxon>Discoba</taxon>
        <taxon>Heterolobosea</taxon>
        <taxon>Tetramitia</taxon>
        <taxon>Eutetramitia</taxon>
        <taxon>Acrasidae</taxon>
        <taxon>Acrasis</taxon>
    </lineage>
</organism>
<reference evidence="2 3" key="1">
    <citation type="submission" date="2024-03" db="EMBL/GenBank/DDBJ databases">
        <title>The Acrasis kona genome and developmental transcriptomes reveal deep origins of eukaryotic multicellular pathways.</title>
        <authorList>
            <person name="Sheikh S."/>
            <person name="Fu C.-J."/>
            <person name="Brown M.W."/>
            <person name="Baldauf S.L."/>
        </authorList>
    </citation>
    <scope>NUCLEOTIDE SEQUENCE [LARGE SCALE GENOMIC DNA]</scope>
    <source>
        <strain evidence="2 3">ATCC MYA-3509</strain>
    </source>
</reference>